<evidence type="ECO:0000313" key="4">
    <source>
        <dbReference type="Proteomes" id="UP001519272"/>
    </source>
</evidence>
<dbReference type="PANTHER" id="PTHR38600:SF2">
    <property type="entry name" value="SLL0088 PROTEIN"/>
    <property type="match status" value="1"/>
</dbReference>
<dbReference type="Proteomes" id="UP001519272">
    <property type="component" value="Unassembled WGS sequence"/>
</dbReference>
<reference evidence="3 4" key="1">
    <citation type="submission" date="2021-03" db="EMBL/GenBank/DDBJ databases">
        <title>Genomic Encyclopedia of Type Strains, Phase IV (KMG-IV): sequencing the most valuable type-strain genomes for metagenomic binning, comparative biology and taxonomic classification.</title>
        <authorList>
            <person name="Goeker M."/>
        </authorList>
    </citation>
    <scope>NUCLEOTIDE SEQUENCE [LARGE SCALE GENOMIC DNA]</scope>
    <source>
        <strain evidence="3 4">DSM 14349</strain>
    </source>
</reference>
<dbReference type="CDD" id="cd00090">
    <property type="entry name" value="HTH_ARSR"/>
    <property type="match status" value="1"/>
</dbReference>
<dbReference type="Gene3D" id="1.10.10.10">
    <property type="entry name" value="Winged helix-like DNA-binding domain superfamily/Winged helix DNA-binding domain"/>
    <property type="match status" value="1"/>
</dbReference>
<accession>A0ABS4FPC9</accession>
<evidence type="ECO:0000259" key="2">
    <source>
        <dbReference type="Pfam" id="PF01022"/>
    </source>
</evidence>
<gene>
    <name evidence="3" type="ORF">J2Z32_001051</name>
</gene>
<dbReference type="EMBL" id="JAGGKG010000003">
    <property type="protein sequence ID" value="MBP1904434.1"/>
    <property type="molecule type" value="Genomic_DNA"/>
</dbReference>
<name>A0ABS4FPC9_9BACL</name>
<evidence type="ECO:0000313" key="3">
    <source>
        <dbReference type="EMBL" id="MBP1904434.1"/>
    </source>
</evidence>
<keyword evidence="4" id="KW-1185">Reference proteome</keyword>
<sequence>MKMNQELSTREQILHMMKTSGPLSTKEITDELGITEMAVRRHLGTMERDGLIESKLVRPTMGRPTAVYGLTEQGDNLFPKKYHTLTLDLLDVLAEETDYKLVDRLFDRRKEKLEQQYKSSMVGKSFEDKVKTLAKIQNDNGYMTKLEQQDENEYILIEHNCPISQIANQYQHACECELKLFESLLDANVERSECLAQEGNCCRYTITKEKSSKKEA</sequence>
<dbReference type="InterPro" id="IPR036388">
    <property type="entry name" value="WH-like_DNA-bd_sf"/>
</dbReference>
<evidence type="ECO:0000256" key="1">
    <source>
        <dbReference type="ARBA" id="ARBA00023125"/>
    </source>
</evidence>
<proteinExistence type="predicted"/>
<dbReference type="SUPFAM" id="SSF46785">
    <property type="entry name" value="Winged helix' DNA-binding domain"/>
    <property type="match status" value="1"/>
</dbReference>
<dbReference type="InterPro" id="IPR001845">
    <property type="entry name" value="HTH_ArsR_DNA-bd_dom"/>
</dbReference>
<dbReference type="InterPro" id="IPR011991">
    <property type="entry name" value="ArsR-like_HTH"/>
</dbReference>
<dbReference type="RefSeq" id="WP_210088100.1">
    <property type="nucleotide sequence ID" value="NZ_JAGGKG010000003.1"/>
</dbReference>
<protein>
    <submittedName>
        <fullName evidence="3">ArsR family transcriptional regulator</fullName>
    </submittedName>
</protein>
<feature type="domain" description="HTH arsR-type" evidence="2">
    <location>
        <begin position="8"/>
        <end position="54"/>
    </location>
</feature>
<organism evidence="3 4">
    <name type="scientific">Paenibacillus turicensis</name>
    <dbReference type="NCBI Taxonomy" id="160487"/>
    <lineage>
        <taxon>Bacteria</taxon>
        <taxon>Bacillati</taxon>
        <taxon>Bacillota</taxon>
        <taxon>Bacilli</taxon>
        <taxon>Bacillales</taxon>
        <taxon>Paenibacillaceae</taxon>
        <taxon>Paenibacillus</taxon>
    </lineage>
</organism>
<dbReference type="PANTHER" id="PTHR38600">
    <property type="entry name" value="TRANSCRIPTIONAL REGULATORY PROTEIN"/>
    <property type="match status" value="1"/>
</dbReference>
<keyword evidence="1" id="KW-0238">DNA-binding</keyword>
<comment type="caution">
    <text evidence="3">The sequence shown here is derived from an EMBL/GenBank/DDBJ whole genome shotgun (WGS) entry which is preliminary data.</text>
</comment>
<dbReference type="InterPro" id="IPR036390">
    <property type="entry name" value="WH_DNA-bd_sf"/>
</dbReference>
<dbReference type="Pfam" id="PF01022">
    <property type="entry name" value="HTH_5"/>
    <property type="match status" value="1"/>
</dbReference>